<keyword evidence="3" id="KW-1185">Reference proteome</keyword>
<reference evidence="2 3" key="1">
    <citation type="journal article" date="2019" name="Commun. Biol.">
        <title>The bagworm genome reveals a unique fibroin gene that provides high tensile strength.</title>
        <authorList>
            <person name="Kono N."/>
            <person name="Nakamura H."/>
            <person name="Ohtoshi R."/>
            <person name="Tomita M."/>
            <person name="Numata K."/>
            <person name="Arakawa K."/>
        </authorList>
    </citation>
    <scope>NUCLEOTIDE SEQUENCE [LARGE SCALE GENOMIC DNA]</scope>
</reference>
<evidence type="ECO:0000313" key="2">
    <source>
        <dbReference type="EMBL" id="GBP52325.1"/>
    </source>
</evidence>
<evidence type="ECO:0000256" key="1">
    <source>
        <dbReference type="SAM" id="MobiDB-lite"/>
    </source>
</evidence>
<protein>
    <submittedName>
        <fullName evidence="2">Uncharacterized protein</fullName>
    </submittedName>
</protein>
<proteinExistence type="predicted"/>
<gene>
    <name evidence="2" type="ORF">EVAR_38471_1</name>
</gene>
<dbReference type="Proteomes" id="UP000299102">
    <property type="component" value="Unassembled WGS sequence"/>
</dbReference>
<dbReference type="AlphaFoldDB" id="A0A4C1WQC9"/>
<organism evidence="2 3">
    <name type="scientific">Eumeta variegata</name>
    <name type="common">Bagworm moth</name>
    <name type="synonym">Eumeta japonica</name>
    <dbReference type="NCBI Taxonomy" id="151549"/>
    <lineage>
        <taxon>Eukaryota</taxon>
        <taxon>Metazoa</taxon>
        <taxon>Ecdysozoa</taxon>
        <taxon>Arthropoda</taxon>
        <taxon>Hexapoda</taxon>
        <taxon>Insecta</taxon>
        <taxon>Pterygota</taxon>
        <taxon>Neoptera</taxon>
        <taxon>Endopterygota</taxon>
        <taxon>Lepidoptera</taxon>
        <taxon>Glossata</taxon>
        <taxon>Ditrysia</taxon>
        <taxon>Tineoidea</taxon>
        <taxon>Psychidae</taxon>
        <taxon>Oiketicinae</taxon>
        <taxon>Eumeta</taxon>
    </lineage>
</organism>
<comment type="caution">
    <text evidence="2">The sequence shown here is derived from an EMBL/GenBank/DDBJ whole genome shotgun (WGS) entry which is preliminary data.</text>
</comment>
<feature type="compositionally biased region" description="Basic and acidic residues" evidence="1">
    <location>
        <begin position="80"/>
        <end position="96"/>
    </location>
</feature>
<evidence type="ECO:0000313" key="3">
    <source>
        <dbReference type="Proteomes" id="UP000299102"/>
    </source>
</evidence>
<feature type="compositionally biased region" description="Basic and acidic residues" evidence="1">
    <location>
        <begin position="14"/>
        <end position="27"/>
    </location>
</feature>
<feature type="region of interest" description="Disordered" evidence="1">
    <location>
        <begin position="1"/>
        <end position="111"/>
    </location>
</feature>
<dbReference type="EMBL" id="BGZK01000600">
    <property type="protein sequence ID" value="GBP52325.1"/>
    <property type="molecule type" value="Genomic_DNA"/>
</dbReference>
<sequence>MRQRLRPVPAPTDKGVEAHERTNERPTHSSGTSYGRTRGRPAADPSPENSSKRLFPKTRYTMRVGPYQLDPRKGTITTWIRRDRIPNEKTPGHEATNKSSVPYLRPRKGSG</sequence>
<name>A0A4C1WQC9_EUMVA</name>
<accession>A0A4C1WQC9</accession>